<dbReference type="GO" id="GO:0004497">
    <property type="term" value="F:monooxygenase activity"/>
    <property type="evidence" value="ECO:0007669"/>
    <property type="project" value="UniProtKB-KW"/>
</dbReference>
<evidence type="ECO:0000313" key="2">
    <source>
        <dbReference type="Proteomes" id="UP001596422"/>
    </source>
</evidence>
<accession>A0ABW2A6T5</accession>
<gene>
    <name evidence="1" type="ORF">ACFQDL_26145</name>
</gene>
<reference evidence="2" key="1">
    <citation type="journal article" date="2019" name="Int. J. Syst. Evol. Microbiol.">
        <title>The Global Catalogue of Microorganisms (GCM) 10K type strain sequencing project: providing services to taxonomists for standard genome sequencing and annotation.</title>
        <authorList>
            <consortium name="The Broad Institute Genomics Platform"/>
            <consortium name="The Broad Institute Genome Sequencing Center for Infectious Disease"/>
            <person name="Wu L."/>
            <person name="Ma J."/>
        </authorList>
    </citation>
    <scope>NUCLEOTIDE SEQUENCE [LARGE SCALE GENOMIC DNA]</scope>
    <source>
        <strain evidence="2">NBRC 111756</strain>
    </source>
</reference>
<sequence>MIAREWKCRVPLTHSESFTKYLYETGIKDSSATPGYLGAQIFRRSVFKNIELTLITYWDKLESISTFAGEDISQARLYPEDEVYELEPDLSVQHYEVIEHQFNVGIPGAQGDVAL</sequence>
<keyword evidence="1" id="KW-0503">Monooxygenase</keyword>
<comment type="caution">
    <text evidence="1">The sequence shown here is derived from an EMBL/GenBank/DDBJ whole genome shotgun (WGS) entry which is preliminary data.</text>
</comment>
<protein>
    <submittedName>
        <fullName evidence="1">Antibiotic biosynthesis monooxygenase</fullName>
    </submittedName>
</protein>
<dbReference type="RefSeq" id="WP_379911562.1">
    <property type="nucleotide sequence ID" value="NZ_JBHSWE010000001.1"/>
</dbReference>
<evidence type="ECO:0000313" key="1">
    <source>
        <dbReference type="EMBL" id="MFC6673178.1"/>
    </source>
</evidence>
<organism evidence="1 2">
    <name type="scientific">Marinobacterium aestuariivivens</name>
    <dbReference type="NCBI Taxonomy" id="1698799"/>
    <lineage>
        <taxon>Bacteria</taxon>
        <taxon>Pseudomonadati</taxon>
        <taxon>Pseudomonadota</taxon>
        <taxon>Gammaproteobacteria</taxon>
        <taxon>Oceanospirillales</taxon>
        <taxon>Oceanospirillaceae</taxon>
        <taxon>Marinobacterium</taxon>
    </lineage>
</organism>
<keyword evidence="1" id="KW-0560">Oxidoreductase</keyword>
<dbReference type="EMBL" id="JBHSWE010000001">
    <property type="protein sequence ID" value="MFC6673178.1"/>
    <property type="molecule type" value="Genomic_DNA"/>
</dbReference>
<keyword evidence="2" id="KW-1185">Reference proteome</keyword>
<dbReference type="Proteomes" id="UP001596422">
    <property type="component" value="Unassembled WGS sequence"/>
</dbReference>
<name>A0ABW2A6T5_9GAMM</name>
<proteinExistence type="predicted"/>